<dbReference type="EMBL" id="JACHJL010000016">
    <property type="protein sequence ID" value="MBB5938365.1"/>
    <property type="molecule type" value="Genomic_DNA"/>
</dbReference>
<evidence type="ECO:0000256" key="1">
    <source>
        <dbReference type="SAM" id="MobiDB-lite"/>
    </source>
</evidence>
<evidence type="ECO:0000313" key="3">
    <source>
        <dbReference type="Proteomes" id="UP000588098"/>
    </source>
</evidence>
<comment type="caution">
    <text evidence="2">The sequence shown here is derived from an EMBL/GenBank/DDBJ whole genome shotgun (WGS) entry which is preliminary data.</text>
</comment>
<organism evidence="2 3">
    <name type="scientific">Streptomyces zagrosensis</name>
    <dbReference type="NCBI Taxonomy" id="1042984"/>
    <lineage>
        <taxon>Bacteria</taxon>
        <taxon>Bacillati</taxon>
        <taxon>Actinomycetota</taxon>
        <taxon>Actinomycetes</taxon>
        <taxon>Kitasatosporales</taxon>
        <taxon>Streptomycetaceae</taxon>
        <taxon>Streptomyces</taxon>
    </lineage>
</organism>
<evidence type="ECO:0008006" key="4">
    <source>
        <dbReference type="Google" id="ProtNLM"/>
    </source>
</evidence>
<proteinExistence type="predicted"/>
<accession>A0A7W9QDQ4</accession>
<feature type="compositionally biased region" description="Gly residues" evidence="1">
    <location>
        <begin position="45"/>
        <end position="54"/>
    </location>
</feature>
<feature type="region of interest" description="Disordered" evidence="1">
    <location>
        <begin position="34"/>
        <end position="82"/>
    </location>
</feature>
<keyword evidence="3" id="KW-1185">Reference proteome</keyword>
<dbReference type="AlphaFoldDB" id="A0A7W9QDQ4"/>
<gene>
    <name evidence="2" type="ORF">FHS42_005454</name>
</gene>
<protein>
    <recommendedName>
        <fullName evidence="4">Secreted protein</fullName>
    </recommendedName>
</protein>
<evidence type="ECO:0000313" key="2">
    <source>
        <dbReference type="EMBL" id="MBB5938365.1"/>
    </source>
</evidence>
<feature type="compositionally biased region" description="Low complexity" evidence="1">
    <location>
        <begin position="55"/>
        <end position="64"/>
    </location>
</feature>
<dbReference type="Proteomes" id="UP000588098">
    <property type="component" value="Unassembled WGS sequence"/>
</dbReference>
<sequence length="82" mass="7826">MTSPQYSPALLLIGFVLLLGALFGVSYAVGSAAGPVAPGLHRSGDGGSGGGMGDMDGMNNHGMGVISPVLTGGSPLAAGGVR</sequence>
<reference evidence="2 3" key="1">
    <citation type="submission" date="2020-08" db="EMBL/GenBank/DDBJ databases">
        <title>Genomic Encyclopedia of Type Strains, Phase III (KMG-III): the genomes of soil and plant-associated and newly described type strains.</title>
        <authorList>
            <person name="Whitman W."/>
        </authorList>
    </citation>
    <scope>NUCLEOTIDE SEQUENCE [LARGE SCALE GENOMIC DNA]</scope>
    <source>
        <strain evidence="2 3">CECT 8305</strain>
    </source>
</reference>
<name>A0A7W9QDQ4_9ACTN</name>
<dbReference type="RefSeq" id="WP_184576081.1">
    <property type="nucleotide sequence ID" value="NZ_JACHJL010000016.1"/>
</dbReference>